<feature type="domain" description="DUF7912" evidence="2">
    <location>
        <begin position="244"/>
        <end position="332"/>
    </location>
</feature>
<dbReference type="PANTHER" id="PTHR34544">
    <property type="entry name" value="OSJNBA0006B20.18 PROTEIN"/>
    <property type="match status" value="1"/>
</dbReference>
<evidence type="ECO:0000313" key="3">
    <source>
        <dbReference type="EMBL" id="RYR09066.1"/>
    </source>
</evidence>
<protein>
    <recommendedName>
        <fullName evidence="2">DUF7912 domain-containing protein</fullName>
    </recommendedName>
</protein>
<evidence type="ECO:0000256" key="1">
    <source>
        <dbReference type="SAM" id="MobiDB-lite"/>
    </source>
</evidence>
<sequence length="334" mass="37962">MGRAITKSMIRRMMMTTTKNSAVGHFLRRTSTAHLHSSPLFHLHNPSSLTHHVVQQKSHLCPFSSDPRRFFSISFSDDVRDEASEEGETTDDGWEEEDDSEPMIGDGGDGGGVALHNVPWGQRALSVAKDILKEFNEDIELYAFKTSPRGYVYVRLDKLTNDYCCVNNGDSKLGEADIGKSNNSLGLGEIRSSFSSNFKYGCPSMEELERYNQEYKKRLDEVGALGEIPEDLALEVSSPGAERILKVPDDLNRFQDMPMRVHYTENTESNSTEEDGVFLLESIEKESEVCVWKLADVKENRDPLRKGKPLSRKQKDWRLELPFNMHRMVTLYLD</sequence>
<organism evidence="3 4">
    <name type="scientific">Arachis hypogaea</name>
    <name type="common">Peanut</name>
    <dbReference type="NCBI Taxonomy" id="3818"/>
    <lineage>
        <taxon>Eukaryota</taxon>
        <taxon>Viridiplantae</taxon>
        <taxon>Streptophyta</taxon>
        <taxon>Embryophyta</taxon>
        <taxon>Tracheophyta</taxon>
        <taxon>Spermatophyta</taxon>
        <taxon>Magnoliopsida</taxon>
        <taxon>eudicotyledons</taxon>
        <taxon>Gunneridae</taxon>
        <taxon>Pentapetalae</taxon>
        <taxon>rosids</taxon>
        <taxon>fabids</taxon>
        <taxon>Fabales</taxon>
        <taxon>Fabaceae</taxon>
        <taxon>Papilionoideae</taxon>
        <taxon>50 kb inversion clade</taxon>
        <taxon>dalbergioids sensu lato</taxon>
        <taxon>Dalbergieae</taxon>
        <taxon>Pterocarpus clade</taxon>
        <taxon>Arachis</taxon>
    </lineage>
</organism>
<dbReference type="Pfam" id="PF25498">
    <property type="entry name" value="DUF7912"/>
    <property type="match status" value="1"/>
</dbReference>
<name>A0A444Z4P7_ARAHY</name>
<reference evidence="3 4" key="1">
    <citation type="submission" date="2019-01" db="EMBL/GenBank/DDBJ databases">
        <title>Sequencing of cultivated peanut Arachis hypogaea provides insights into genome evolution and oil improvement.</title>
        <authorList>
            <person name="Chen X."/>
        </authorList>
    </citation>
    <scope>NUCLEOTIDE SEQUENCE [LARGE SCALE GENOMIC DNA]</scope>
    <source>
        <strain evidence="4">cv. Fuhuasheng</strain>
        <tissue evidence="3">Leaves</tissue>
    </source>
</reference>
<dbReference type="AlphaFoldDB" id="A0A444Z4P7"/>
<accession>A0A444Z4P7</accession>
<evidence type="ECO:0000259" key="2">
    <source>
        <dbReference type="Pfam" id="PF25498"/>
    </source>
</evidence>
<dbReference type="PANTHER" id="PTHR34544:SF3">
    <property type="entry name" value="OS07G0155200 PROTEIN"/>
    <property type="match status" value="1"/>
</dbReference>
<feature type="region of interest" description="Disordered" evidence="1">
    <location>
        <begin position="79"/>
        <end position="112"/>
    </location>
</feature>
<proteinExistence type="predicted"/>
<dbReference type="InterPro" id="IPR057234">
    <property type="entry name" value="DUF7912"/>
</dbReference>
<dbReference type="STRING" id="3818.A0A444Z4P7"/>
<keyword evidence="4" id="KW-1185">Reference proteome</keyword>
<evidence type="ECO:0000313" key="4">
    <source>
        <dbReference type="Proteomes" id="UP000289738"/>
    </source>
</evidence>
<dbReference type="Proteomes" id="UP000289738">
    <property type="component" value="Chromosome B05"/>
</dbReference>
<dbReference type="EMBL" id="SDMP01000015">
    <property type="protein sequence ID" value="RYR09066.1"/>
    <property type="molecule type" value="Genomic_DNA"/>
</dbReference>
<feature type="compositionally biased region" description="Acidic residues" evidence="1">
    <location>
        <begin position="83"/>
        <end position="101"/>
    </location>
</feature>
<gene>
    <name evidence="3" type="ORF">Ahy_B05g077113</name>
</gene>
<comment type="caution">
    <text evidence="3">The sequence shown here is derived from an EMBL/GenBank/DDBJ whole genome shotgun (WGS) entry which is preliminary data.</text>
</comment>